<dbReference type="AlphaFoldDB" id="A0A0R1VUL6"/>
<name>A0A0R1VUL6_9LACO</name>
<dbReference type="PATRIC" id="fig|1423735.3.peg.1743"/>
<proteinExistence type="predicted"/>
<protein>
    <recommendedName>
        <fullName evidence="3">DUF4393 domain-containing protein</fullName>
    </recommendedName>
</protein>
<reference evidence="1 2" key="1">
    <citation type="journal article" date="2015" name="Genome Announc.">
        <title>Expanding the biotechnology potential of lactobacilli through comparative genomics of 213 strains and associated genera.</title>
        <authorList>
            <person name="Sun Z."/>
            <person name="Harris H.M."/>
            <person name="McCann A."/>
            <person name="Guo C."/>
            <person name="Argimon S."/>
            <person name="Zhang W."/>
            <person name="Yang X."/>
            <person name="Jeffery I.B."/>
            <person name="Cooney J.C."/>
            <person name="Kagawa T.F."/>
            <person name="Liu W."/>
            <person name="Song Y."/>
            <person name="Salvetti E."/>
            <person name="Wrobel A."/>
            <person name="Rasinkangas P."/>
            <person name="Parkhill J."/>
            <person name="Rea M.C."/>
            <person name="O'Sullivan O."/>
            <person name="Ritari J."/>
            <person name="Douillard F.P."/>
            <person name="Paul Ross R."/>
            <person name="Yang R."/>
            <person name="Briner A.E."/>
            <person name="Felis G.E."/>
            <person name="de Vos W.M."/>
            <person name="Barrangou R."/>
            <person name="Klaenhammer T.R."/>
            <person name="Caufield P.W."/>
            <person name="Cui Y."/>
            <person name="Zhang H."/>
            <person name="O'Toole P.W."/>
        </authorList>
    </citation>
    <scope>NUCLEOTIDE SEQUENCE [LARGE SCALE GENOMIC DNA]</scope>
    <source>
        <strain evidence="1 2">DSM 17758</strain>
    </source>
</reference>
<evidence type="ECO:0000313" key="1">
    <source>
        <dbReference type="EMBL" id="KRM09464.1"/>
    </source>
</evidence>
<keyword evidence="2" id="KW-1185">Reference proteome</keyword>
<comment type="caution">
    <text evidence="1">The sequence shown here is derived from an EMBL/GenBank/DDBJ whole genome shotgun (WGS) entry which is preliminary data.</text>
</comment>
<accession>A0A0R1VUL6</accession>
<dbReference type="RefSeq" id="WP_057824690.1">
    <property type="nucleotide sequence ID" value="NZ_AZFX01000050.1"/>
</dbReference>
<dbReference type="OrthoDB" id="2322805at2"/>
<dbReference type="EMBL" id="AZFX01000050">
    <property type="protein sequence ID" value="KRM09464.1"/>
    <property type="molecule type" value="Genomic_DNA"/>
</dbReference>
<dbReference type="STRING" id="1423735.FC15_GL001679"/>
<sequence length="255" mass="29103">MSKFSPIPDETSNALLKPAAESIGNSAGTIFDAAFNLILSPLKKYNIRKDYELKDYANKISTNISSIPENNRDPSKLNLVLKAVDDSKFRLDEEDMRTAFARLIAQGLDNRVNDNFYPAYSDILSSMSVKEAKLIRKIYSNYHHRVPTEETCAKNTHGSRRGLLAKTYLFDNSEDGTGELDIPIDLLQHSGLIRVYDNQWLTGDHYMTLYNSYEEKWRYANKTNVLNISSDETLEFIEGYVMFTDFGDSFANFIL</sequence>
<dbReference type="Proteomes" id="UP000051315">
    <property type="component" value="Unassembled WGS sequence"/>
</dbReference>
<dbReference type="InterPro" id="IPR025506">
    <property type="entry name" value="Abi_alpha"/>
</dbReference>
<dbReference type="Pfam" id="PF14337">
    <property type="entry name" value="Abi_alpha"/>
    <property type="match status" value="1"/>
</dbReference>
<evidence type="ECO:0008006" key="3">
    <source>
        <dbReference type="Google" id="ProtNLM"/>
    </source>
</evidence>
<evidence type="ECO:0000313" key="2">
    <source>
        <dbReference type="Proteomes" id="UP000051315"/>
    </source>
</evidence>
<gene>
    <name evidence="1" type="ORF">FC15_GL001679</name>
</gene>
<organism evidence="1 2">
    <name type="scientific">Lapidilactobacillus concavus DSM 17758</name>
    <dbReference type="NCBI Taxonomy" id="1423735"/>
    <lineage>
        <taxon>Bacteria</taxon>
        <taxon>Bacillati</taxon>
        <taxon>Bacillota</taxon>
        <taxon>Bacilli</taxon>
        <taxon>Lactobacillales</taxon>
        <taxon>Lactobacillaceae</taxon>
        <taxon>Lapidilactobacillus</taxon>
    </lineage>
</organism>